<protein>
    <submittedName>
        <fullName evidence="5">FadR/GntR family transcriptional regulator</fullName>
    </submittedName>
</protein>
<dbReference type="InterPro" id="IPR000524">
    <property type="entry name" value="Tscrpt_reg_HTH_GntR"/>
</dbReference>
<keyword evidence="6" id="KW-1185">Reference proteome</keyword>
<dbReference type="SUPFAM" id="SSF46785">
    <property type="entry name" value="Winged helix' DNA-binding domain"/>
    <property type="match status" value="1"/>
</dbReference>
<comment type="caution">
    <text evidence="5">The sequence shown here is derived from an EMBL/GenBank/DDBJ whole genome shotgun (WGS) entry which is preliminary data.</text>
</comment>
<dbReference type="Pfam" id="PF07729">
    <property type="entry name" value="FCD"/>
    <property type="match status" value="1"/>
</dbReference>
<dbReference type="SUPFAM" id="SSF48008">
    <property type="entry name" value="GntR ligand-binding domain-like"/>
    <property type="match status" value="1"/>
</dbReference>
<evidence type="ECO:0000256" key="3">
    <source>
        <dbReference type="ARBA" id="ARBA00023163"/>
    </source>
</evidence>
<dbReference type="InterPro" id="IPR036388">
    <property type="entry name" value="WH-like_DNA-bd_sf"/>
</dbReference>
<dbReference type="Proteomes" id="UP001352263">
    <property type="component" value="Unassembled WGS sequence"/>
</dbReference>
<dbReference type="Gene3D" id="1.10.10.10">
    <property type="entry name" value="Winged helix-like DNA-binding domain superfamily/Winged helix DNA-binding domain"/>
    <property type="match status" value="1"/>
</dbReference>
<sequence>MAHDQQPSVVRRLNLVETVQKAIVEAIKHGEFKVGECLPTEQQLSMRYGVSRPTMREALVRLRAKSPFLSRQGHRTHIDFHPDVDKPRLSFSDISCIEDFKKCYEFRCSIEAGSARFAALNRNDDDIERIWQAFHLLHGQVGHDEMPVDADFAFHTSIASAAGNPLFLTMLTSIHDQVLFVMDLSRKFSHPRQLQRMAAVEEEHRRVVESIVRKDPAAAEAAMRLHIDNSVARVLGI</sequence>
<accession>A0ABU6J4P8</accession>
<dbReference type="PANTHER" id="PTHR43537">
    <property type="entry name" value="TRANSCRIPTIONAL REGULATOR, GNTR FAMILY"/>
    <property type="match status" value="1"/>
</dbReference>
<dbReference type="InterPro" id="IPR008920">
    <property type="entry name" value="TF_FadR/GntR_C"/>
</dbReference>
<evidence type="ECO:0000313" key="6">
    <source>
        <dbReference type="Proteomes" id="UP001352263"/>
    </source>
</evidence>
<keyword evidence="2" id="KW-0238">DNA-binding</keyword>
<gene>
    <name evidence="5" type="ORF">RY831_04675</name>
</gene>
<dbReference type="EMBL" id="JAWIIV010000002">
    <property type="protein sequence ID" value="MEC4718428.1"/>
    <property type="molecule type" value="Genomic_DNA"/>
</dbReference>
<dbReference type="SMART" id="SM00895">
    <property type="entry name" value="FCD"/>
    <property type="match status" value="1"/>
</dbReference>
<dbReference type="Gene3D" id="1.20.120.530">
    <property type="entry name" value="GntR ligand-binding domain-like"/>
    <property type="match status" value="1"/>
</dbReference>
<evidence type="ECO:0000313" key="5">
    <source>
        <dbReference type="EMBL" id="MEC4718428.1"/>
    </source>
</evidence>
<dbReference type="PRINTS" id="PR00035">
    <property type="entry name" value="HTHGNTR"/>
</dbReference>
<name>A0ABU6J4P8_9BURK</name>
<reference evidence="5 6" key="1">
    <citation type="submission" date="2023-10" db="EMBL/GenBank/DDBJ databases">
        <title>Noviherbaspirillum sp. CPCC 100848 genome assembly.</title>
        <authorList>
            <person name="Li X.Y."/>
            <person name="Fang X.M."/>
        </authorList>
    </citation>
    <scope>NUCLEOTIDE SEQUENCE [LARGE SCALE GENOMIC DNA]</scope>
    <source>
        <strain evidence="5 6">CPCC 100848</strain>
    </source>
</reference>
<evidence type="ECO:0000259" key="4">
    <source>
        <dbReference type="PROSITE" id="PS50949"/>
    </source>
</evidence>
<dbReference type="Pfam" id="PF00392">
    <property type="entry name" value="GntR"/>
    <property type="match status" value="1"/>
</dbReference>
<dbReference type="SMART" id="SM00345">
    <property type="entry name" value="HTH_GNTR"/>
    <property type="match status" value="1"/>
</dbReference>
<dbReference type="CDD" id="cd07377">
    <property type="entry name" value="WHTH_GntR"/>
    <property type="match status" value="1"/>
</dbReference>
<evidence type="ECO:0000256" key="2">
    <source>
        <dbReference type="ARBA" id="ARBA00023125"/>
    </source>
</evidence>
<dbReference type="PANTHER" id="PTHR43537:SF5">
    <property type="entry name" value="UXU OPERON TRANSCRIPTIONAL REGULATOR"/>
    <property type="match status" value="1"/>
</dbReference>
<organism evidence="5 6">
    <name type="scientific">Noviherbaspirillum album</name>
    <dbReference type="NCBI Taxonomy" id="3080276"/>
    <lineage>
        <taxon>Bacteria</taxon>
        <taxon>Pseudomonadati</taxon>
        <taxon>Pseudomonadota</taxon>
        <taxon>Betaproteobacteria</taxon>
        <taxon>Burkholderiales</taxon>
        <taxon>Oxalobacteraceae</taxon>
        <taxon>Noviherbaspirillum</taxon>
    </lineage>
</organism>
<keyword evidence="3" id="KW-0804">Transcription</keyword>
<evidence type="ECO:0000256" key="1">
    <source>
        <dbReference type="ARBA" id="ARBA00023015"/>
    </source>
</evidence>
<proteinExistence type="predicted"/>
<dbReference type="InterPro" id="IPR011711">
    <property type="entry name" value="GntR_C"/>
</dbReference>
<feature type="domain" description="HTH gntR-type" evidence="4">
    <location>
        <begin position="13"/>
        <end position="81"/>
    </location>
</feature>
<dbReference type="PROSITE" id="PS50949">
    <property type="entry name" value="HTH_GNTR"/>
    <property type="match status" value="1"/>
</dbReference>
<dbReference type="InterPro" id="IPR036390">
    <property type="entry name" value="WH_DNA-bd_sf"/>
</dbReference>
<keyword evidence="1" id="KW-0805">Transcription regulation</keyword>
<dbReference type="RefSeq" id="WP_326505150.1">
    <property type="nucleotide sequence ID" value="NZ_JAWIIV010000002.1"/>
</dbReference>